<name>A0AAD9Z5U1_9LECA</name>
<keyword evidence="2" id="KW-1185">Reference proteome</keyword>
<sequence length="93" mass="10801">MWQASVVSKLVRRLKSVFLSRKELNDQFIFDFGMILPKVPVYLEMPVDKASTDTFDSLDIFRDKLIGVRVIFRDKFKGFKVSINCSLDHEGNL</sequence>
<proteinExistence type="predicted"/>
<comment type="caution">
    <text evidence="1">The sequence shown here is derived from an EMBL/GenBank/DDBJ whole genome shotgun (WGS) entry which is preliminary data.</text>
</comment>
<dbReference type="AlphaFoldDB" id="A0AAD9Z5U1"/>
<evidence type="ECO:0000313" key="1">
    <source>
        <dbReference type="EMBL" id="KAK3171273.1"/>
    </source>
</evidence>
<dbReference type="EMBL" id="JASNWA010000008">
    <property type="protein sequence ID" value="KAK3171273.1"/>
    <property type="molecule type" value="Genomic_DNA"/>
</dbReference>
<dbReference type="Proteomes" id="UP001276659">
    <property type="component" value="Unassembled WGS sequence"/>
</dbReference>
<organism evidence="1 2">
    <name type="scientific">Lepraria neglecta</name>
    <dbReference type="NCBI Taxonomy" id="209136"/>
    <lineage>
        <taxon>Eukaryota</taxon>
        <taxon>Fungi</taxon>
        <taxon>Dikarya</taxon>
        <taxon>Ascomycota</taxon>
        <taxon>Pezizomycotina</taxon>
        <taxon>Lecanoromycetes</taxon>
        <taxon>OSLEUM clade</taxon>
        <taxon>Lecanoromycetidae</taxon>
        <taxon>Lecanorales</taxon>
        <taxon>Lecanorineae</taxon>
        <taxon>Stereocaulaceae</taxon>
        <taxon>Lepraria</taxon>
    </lineage>
</organism>
<accession>A0AAD9Z5U1</accession>
<protein>
    <submittedName>
        <fullName evidence="1">Uncharacterized protein</fullName>
    </submittedName>
</protein>
<gene>
    <name evidence="1" type="ORF">OEA41_003357</name>
</gene>
<reference evidence="1" key="1">
    <citation type="submission" date="2022-11" db="EMBL/GenBank/DDBJ databases">
        <title>Chromosomal genome sequence assembly and mating type (MAT) locus characterization of the leprose asexual lichenized fungus Lepraria neglecta (Nyl.) Erichsen.</title>
        <authorList>
            <person name="Allen J.L."/>
            <person name="Pfeffer B."/>
        </authorList>
    </citation>
    <scope>NUCLEOTIDE SEQUENCE</scope>
    <source>
        <strain evidence="1">Allen 5258</strain>
    </source>
</reference>
<evidence type="ECO:0000313" key="2">
    <source>
        <dbReference type="Proteomes" id="UP001276659"/>
    </source>
</evidence>